<sequence length="205" mass="22766">MEIVAAREPDVTSAADCLAAAFADDPQMAFFFLGDPAQRQALVTEFFSILMAARLALGMPVLLLKSEGRILGAVMGYDTRRPEWLPAHQQRWALLQQRQESMASRFERADAISEEYKPRKPHFYLGVLGVHPSMQGKGAGGALIKAYCDLAERDPVSAGTFLETARRRNLAFYERCGFQLLGQGELGPGKPFWCLFRPKAVRDGN</sequence>
<dbReference type="RefSeq" id="WP_056574728.1">
    <property type="nucleotide sequence ID" value="NZ_CP033334.1"/>
</dbReference>
<evidence type="ECO:0000313" key="1">
    <source>
        <dbReference type="EMBL" id="OBQ65561.1"/>
    </source>
</evidence>
<evidence type="ECO:0000313" key="2">
    <source>
        <dbReference type="Proteomes" id="UP000093737"/>
    </source>
</evidence>
<dbReference type="InterPro" id="IPR000182">
    <property type="entry name" value="GNAT_dom"/>
</dbReference>
<name>A0A6M7TZU0_RHILI</name>
<dbReference type="Proteomes" id="UP000093737">
    <property type="component" value="Unassembled WGS sequence"/>
</dbReference>
<dbReference type="PROSITE" id="PS51186">
    <property type="entry name" value="GNAT"/>
    <property type="match status" value="1"/>
</dbReference>
<dbReference type="PANTHER" id="PTHR42791:SF1">
    <property type="entry name" value="N-ACETYLTRANSFERASE DOMAIN-CONTAINING PROTEIN"/>
    <property type="match status" value="1"/>
</dbReference>
<dbReference type="Gene3D" id="3.40.630.30">
    <property type="match status" value="1"/>
</dbReference>
<dbReference type="EMBL" id="LYTK01000012">
    <property type="protein sequence ID" value="OBQ65561.1"/>
    <property type="molecule type" value="Genomic_DNA"/>
</dbReference>
<accession>A0A6M7TZU0</accession>
<dbReference type="AlphaFoldDB" id="A0A6M7TZU0"/>
<dbReference type="GO" id="GO:0016747">
    <property type="term" value="F:acyltransferase activity, transferring groups other than amino-acyl groups"/>
    <property type="evidence" value="ECO:0007669"/>
    <property type="project" value="InterPro"/>
</dbReference>
<protein>
    <submittedName>
        <fullName evidence="1">Uncharacterized protein</fullName>
    </submittedName>
</protein>
<comment type="caution">
    <text evidence="1">The sequence shown here is derived from an EMBL/GenBank/DDBJ whole genome shotgun (WGS) entry which is preliminary data.</text>
</comment>
<dbReference type="SUPFAM" id="SSF55729">
    <property type="entry name" value="Acyl-CoA N-acyltransferases (Nat)"/>
    <property type="match status" value="1"/>
</dbReference>
<dbReference type="Pfam" id="PF00583">
    <property type="entry name" value="Acetyltransf_1"/>
    <property type="match status" value="1"/>
</dbReference>
<gene>
    <name evidence="1" type="ORF">A8145_15485</name>
</gene>
<reference evidence="1 2" key="1">
    <citation type="submission" date="2016-05" db="EMBL/GenBank/DDBJ databases">
        <authorList>
            <person name="Ramsay J.P."/>
        </authorList>
    </citation>
    <scope>NUCLEOTIDE SEQUENCE [LARGE SCALE GENOMIC DNA]</scope>
    <source>
        <strain evidence="1 2">NZP2042</strain>
    </source>
</reference>
<dbReference type="InterPro" id="IPR016181">
    <property type="entry name" value="Acyl_CoA_acyltransferase"/>
</dbReference>
<organism evidence="1 2">
    <name type="scientific">Rhizobium loti</name>
    <name type="common">Mesorhizobium loti</name>
    <dbReference type="NCBI Taxonomy" id="381"/>
    <lineage>
        <taxon>Bacteria</taxon>
        <taxon>Pseudomonadati</taxon>
        <taxon>Pseudomonadota</taxon>
        <taxon>Alphaproteobacteria</taxon>
        <taxon>Hyphomicrobiales</taxon>
        <taxon>Phyllobacteriaceae</taxon>
        <taxon>Mesorhizobium</taxon>
    </lineage>
</organism>
<proteinExistence type="predicted"/>
<dbReference type="CDD" id="cd04301">
    <property type="entry name" value="NAT_SF"/>
    <property type="match status" value="1"/>
</dbReference>
<dbReference type="InterPro" id="IPR052523">
    <property type="entry name" value="Trichothecene_AcTrans"/>
</dbReference>
<dbReference type="PANTHER" id="PTHR42791">
    <property type="entry name" value="GNAT FAMILY ACETYLTRANSFERASE"/>
    <property type="match status" value="1"/>
</dbReference>